<feature type="domain" description="Amidohydrolase-related" evidence="9">
    <location>
        <begin position="55"/>
        <end position="394"/>
    </location>
</feature>
<comment type="similarity">
    <text evidence="1 5">Belongs to the metallo-dependent hydrolases superfamily. NagA family.</text>
</comment>
<feature type="binding site" evidence="8">
    <location>
        <position position="197"/>
    </location>
    <ligand>
        <name>Zn(2+)</name>
        <dbReference type="ChEBI" id="CHEBI:29105"/>
    </ligand>
</feature>
<dbReference type="InterPro" id="IPR006680">
    <property type="entry name" value="Amidohydro-rel"/>
</dbReference>
<feature type="binding site" evidence="7">
    <location>
        <position position="264"/>
    </location>
    <ligand>
        <name>substrate</name>
    </ligand>
</feature>
<organism evidence="10 11">
    <name type="scientific">Bogoriella caseilytica</name>
    <dbReference type="NCBI Taxonomy" id="56055"/>
    <lineage>
        <taxon>Bacteria</taxon>
        <taxon>Bacillati</taxon>
        <taxon>Actinomycetota</taxon>
        <taxon>Actinomycetes</taxon>
        <taxon>Micrococcales</taxon>
        <taxon>Bogoriellaceae</taxon>
        <taxon>Bogoriella</taxon>
    </lineage>
</organism>
<dbReference type="Proteomes" id="UP000280668">
    <property type="component" value="Unassembled WGS sequence"/>
</dbReference>
<evidence type="ECO:0000256" key="3">
    <source>
        <dbReference type="ARBA" id="ARBA00022801"/>
    </source>
</evidence>
<dbReference type="GO" id="GO:0008448">
    <property type="term" value="F:N-acetylglucosamine-6-phosphate deacetylase activity"/>
    <property type="evidence" value="ECO:0007669"/>
    <property type="project" value="InterPro"/>
</dbReference>
<feature type="active site" description="Proton donor/acceptor" evidence="6">
    <location>
        <position position="287"/>
    </location>
</feature>
<evidence type="ECO:0000256" key="1">
    <source>
        <dbReference type="ARBA" id="ARBA00010716"/>
    </source>
</evidence>
<dbReference type="InterPro" id="IPR003764">
    <property type="entry name" value="GlcNAc_6-P_deAcase"/>
</dbReference>
<keyword evidence="11" id="KW-1185">Reference proteome</keyword>
<dbReference type="PANTHER" id="PTHR11113">
    <property type="entry name" value="N-ACETYLGLUCOSAMINE-6-PHOSPHATE DEACETYLASE"/>
    <property type="match status" value="1"/>
</dbReference>
<dbReference type="PANTHER" id="PTHR11113:SF14">
    <property type="entry name" value="N-ACETYLGLUCOSAMINE-6-PHOSPHATE DEACETYLASE"/>
    <property type="match status" value="1"/>
</dbReference>
<evidence type="ECO:0000256" key="2">
    <source>
        <dbReference type="ARBA" id="ARBA00022723"/>
    </source>
</evidence>
<reference evidence="10 11" key="1">
    <citation type="submission" date="2018-11" db="EMBL/GenBank/DDBJ databases">
        <title>Sequencing the genomes of 1000 actinobacteria strains.</title>
        <authorList>
            <person name="Klenk H.-P."/>
        </authorList>
    </citation>
    <scope>NUCLEOTIDE SEQUENCE [LARGE SCALE GENOMIC DNA]</scope>
    <source>
        <strain evidence="10 11">DSM 11294</strain>
    </source>
</reference>
<dbReference type="Gene3D" id="2.30.40.10">
    <property type="entry name" value="Urease, subunit C, domain 1"/>
    <property type="match status" value="1"/>
</dbReference>
<keyword evidence="4 5" id="KW-0119">Carbohydrate metabolism</keyword>
<dbReference type="GO" id="GO:0046872">
    <property type="term" value="F:metal ion binding"/>
    <property type="evidence" value="ECO:0007669"/>
    <property type="project" value="UniProtKB-KW"/>
</dbReference>
<dbReference type="PIRSF" id="PIRSF038994">
    <property type="entry name" value="NagA"/>
    <property type="match status" value="1"/>
</dbReference>
<sequence length="397" mass="40875">MSTLLRGRLVTPDQVIDDGALVFDGDRIAWVGSEGEAAEAGFAAELDAAGEPWPYLLPGLVDLHNHGGGGASFPDATDRASAMTAVAEHRRHGTTSLVASLVSATPETLRARVRLLAELADSEEIAGIHLEGPFLSAARCGAHDPEALSLPDPALTAELAELAGGHLVTMTLAPELPGALACADALISAGALPSWGHTDAGPADTAAALASTLGRLRPHRRATATHLFNAMRPWHHRDPGPIGELLAAAVRGEVVVELIGDGVHVAPEVVREVCELVGSRAAVLVTDAMAAAGMADGSYRLGSLDVTVTDGVARLSTDDGQPGSIAGGTAHLIDIVRATTEGGVALVDAVRMASTTPAEVLGDPQIGALEPGRRADLLLADEQLRPVKVFRRGREVT</sequence>
<evidence type="ECO:0000313" key="10">
    <source>
        <dbReference type="EMBL" id="ROR72082.1"/>
    </source>
</evidence>
<evidence type="ECO:0000256" key="4">
    <source>
        <dbReference type="ARBA" id="ARBA00023277"/>
    </source>
</evidence>
<dbReference type="InterPro" id="IPR032466">
    <property type="entry name" value="Metal_Hydrolase"/>
</dbReference>
<dbReference type="Gene3D" id="3.20.20.140">
    <property type="entry name" value="Metal-dependent hydrolases"/>
    <property type="match status" value="1"/>
</dbReference>
<name>A0A3N2BA96_9MICO</name>
<keyword evidence="3 5" id="KW-0378">Hydrolase</keyword>
<dbReference type="GO" id="GO:0006046">
    <property type="term" value="P:N-acetylglucosamine catabolic process"/>
    <property type="evidence" value="ECO:0007669"/>
    <property type="project" value="TreeGrafter"/>
</dbReference>
<dbReference type="OrthoDB" id="9776488at2"/>
<dbReference type="InterPro" id="IPR011059">
    <property type="entry name" value="Metal-dep_hydrolase_composite"/>
</dbReference>
<feature type="binding site" evidence="7">
    <location>
        <begin position="229"/>
        <end position="230"/>
    </location>
    <ligand>
        <name>substrate</name>
    </ligand>
</feature>
<dbReference type="Pfam" id="PF01979">
    <property type="entry name" value="Amidohydro_1"/>
    <property type="match status" value="1"/>
</dbReference>
<evidence type="ECO:0000256" key="6">
    <source>
        <dbReference type="PIRSR" id="PIRSR038994-1"/>
    </source>
</evidence>
<evidence type="ECO:0000259" key="9">
    <source>
        <dbReference type="Pfam" id="PF01979"/>
    </source>
</evidence>
<protein>
    <submittedName>
        <fullName evidence="10">N-acetylglucosamine-6-phosphate deacetylase</fullName>
    </submittedName>
</protein>
<dbReference type="SUPFAM" id="SSF51338">
    <property type="entry name" value="Composite domain of metallo-dependent hydrolases"/>
    <property type="match status" value="1"/>
</dbReference>
<dbReference type="EMBL" id="RKHK01000001">
    <property type="protein sequence ID" value="ROR72082.1"/>
    <property type="molecule type" value="Genomic_DNA"/>
</dbReference>
<evidence type="ECO:0000256" key="5">
    <source>
        <dbReference type="PIRNR" id="PIRNR038994"/>
    </source>
</evidence>
<feature type="binding site" evidence="7">
    <location>
        <position position="237"/>
    </location>
    <ligand>
        <name>substrate</name>
    </ligand>
</feature>
<comment type="caution">
    <text evidence="10">The sequence shown here is derived from an EMBL/GenBank/DDBJ whole genome shotgun (WGS) entry which is preliminary data.</text>
</comment>
<comment type="cofactor">
    <cofactor evidence="8">
        <name>a divalent metal cation</name>
        <dbReference type="ChEBI" id="CHEBI:60240"/>
    </cofactor>
    <text evidence="8">Binds 1 divalent metal cation per subunit.</text>
</comment>
<gene>
    <name evidence="10" type="ORF">EDD31_0428</name>
</gene>
<evidence type="ECO:0000256" key="7">
    <source>
        <dbReference type="PIRSR" id="PIRSR038994-2"/>
    </source>
</evidence>
<feature type="binding site" evidence="7">
    <location>
        <begin position="325"/>
        <end position="327"/>
    </location>
    <ligand>
        <name>substrate</name>
    </ligand>
</feature>
<evidence type="ECO:0000313" key="11">
    <source>
        <dbReference type="Proteomes" id="UP000280668"/>
    </source>
</evidence>
<dbReference type="AlphaFoldDB" id="A0A3N2BA96"/>
<evidence type="ECO:0000256" key="8">
    <source>
        <dbReference type="PIRSR" id="PIRSR038994-3"/>
    </source>
</evidence>
<feature type="binding site" evidence="8">
    <location>
        <position position="226"/>
    </location>
    <ligand>
        <name>Zn(2+)</name>
        <dbReference type="ChEBI" id="CHEBI:29105"/>
    </ligand>
</feature>
<feature type="binding site" evidence="8">
    <location>
        <position position="131"/>
    </location>
    <ligand>
        <name>Zn(2+)</name>
        <dbReference type="ChEBI" id="CHEBI:29105"/>
    </ligand>
</feature>
<dbReference type="SUPFAM" id="SSF51556">
    <property type="entry name" value="Metallo-dependent hydrolases"/>
    <property type="match status" value="1"/>
</dbReference>
<keyword evidence="2 8" id="KW-0479">Metal-binding</keyword>
<accession>A0A3N2BA96</accession>
<feature type="binding site" evidence="7">
    <location>
        <position position="142"/>
    </location>
    <ligand>
        <name>substrate</name>
    </ligand>
</feature>
<proteinExistence type="inferred from homology"/>
<dbReference type="RefSeq" id="WP_123302702.1">
    <property type="nucleotide sequence ID" value="NZ_RKHK01000001.1"/>
</dbReference>